<comment type="similarity">
    <text evidence="8">Belongs to the binding-protein-dependent transport system permease family. LivHM subfamily.</text>
</comment>
<dbReference type="InterPro" id="IPR001851">
    <property type="entry name" value="ABC_transp_permease"/>
</dbReference>
<dbReference type="CDD" id="cd06582">
    <property type="entry name" value="TM_PBP1_LivH_like"/>
    <property type="match status" value="1"/>
</dbReference>
<evidence type="ECO:0000256" key="4">
    <source>
        <dbReference type="ARBA" id="ARBA00022692"/>
    </source>
</evidence>
<proteinExistence type="inferred from homology"/>
<dbReference type="RefSeq" id="WP_338737537.1">
    <property type="nucleotide sequence ID" value="NZ_CP146612.1"/>
</dbReference>
<evidence type="ECO:0000256" key="1">
    <source>
        <dbReference type="ARBA" id="ARBA00004651"/>
    </source>
</evidence>
<sequence>MADLMQFVLTGITVGLVYSLIALGFTFIWKSSSVANLALGQMVLLFSWIAYGTMHQAGMPFWLGLPVTIAAAATMGWILERVVLRPLIGQPILSLITVTLGVAFIFEGLVSMFWPISTAAMPKFIPDEPVQIFGAVVSQEYLWAAGIALVLFVLVSIFFRYHKMGVAMRATADDQMAVWACGIPVTKIFSVSWMFAGALAAIGGVLMSSIGGITHGLVETGLKSFSVVILGGLDSFLGAMVAGPIIGLAENLGGGYLTQYTWPGIKDVIPFIIIIIVLFIKPYGLFGQVRIERI</sequence>
<feature type="transmembrane region" description="Helical" evidence="9">
    <location>
        <begin position="141"/>
        <end position="159"/>
    </location>
</feature>
<keyword evidence="3" id="KW-1003">Cell membrane</keyword>
<keyword evidence="5" id="KW-0029">Amino-acid transport</keyword>
<keyword evidence="2" id="KW-0813">Transport</keyword>
<evidence type="ECO:0000313" key="10">
    <source>
        <dbReference type="EMBL" id="WWX25398.1"/>
    </source>
</evidence>
<feature type="transmembrane region" description="Helical" evidence="9">
    <location>
        <begin position="225"/>
        <end position="248"/>
    </location>
</feature>
<evidence type="ECO:0000256" key="6">
    <source>
        <dbReference type="ARBA" id="ARBA00022989"/>
    </source>
</evidence>
<keyword evidence="4 9" id="KW-0812">Transmembrane</keyword>
<dbReference type="EMBL" id="CP146612">
    <property type="protein sequence ID" value="WWX25398.1"/>
    <property type="molecule type" value="Genomic_DNA"/>
</dbReference>
<comment type="subcellular location">
    <subcellularLocation>
        <location evidence="1">Cell membrane</location>
        <topology evidence="1">Multi-pass membrane protein</topology>
    </subcellularLocation>
</comment>
<name>A0ABZ2J9F3_9CHLR</name>
<protein>
    <submittedName>
        <fullName evidence="10">Branched-chain amino acid ABC transporter permease</fullName>
    </submittedName>
</protein>
<evidence type="ECO:0000256" key="9">
    <source>
        <dbReference type="SAM" id="Phobius"/>
    </source>
</evidence>
<accession>A0ABZ2J9F3</accession>
<keyword evidence="11" id="KW-1185">Reference proteome</keyword>
<evidence type="ECO:0000313" key="11">
    <source>
        <dbReference type="Proteomes" id="UP001375370"/>
    </source>
</evidence>
<dbReference type="Pfam" id="PF02653">
    <property type="entry name" value="BPD_transp_2"/>
    <property type="match status" value="1"/>
</dbReference>
<gene>
    <name evidence="10" type="ORF">V8247_00065</name>
</gene>
<keyword evidence="6 9" id="KW-1133">Transmembrane helix</keyword>
<feature type="transmembrane region" description="Helical" evidence="9">
    <location>
        <begin position="61"/>
        <end position="79"/>
    </location>
</feature>
<feature type="transmembrane region" description="Helical" evidence="9">
    <location>
        <begin position="193"/>
        <end position="213"/>
    </location>
</feature>
<organism evidence="10 11">
    <name type="scientific">Candidatus Dehalogenimonas loeffleri</name>
    <dbReference type="NCBI Taxonomy" id="3127115"/>
    <lineage>
        <taxon>Bacteria</taxon>
        <taxon>Bacillati</taxon>
        <taxon>Chloroflexota</taxon>
        <taxon>Dehalococcoidia</taxon>
        <taxon>Dehalococcoidales</taxon>
        <taxon>Dehalococcoidaceae</taxon>
        <taxon>Dehalogenimonas</taxon>
    </lineage>
</organism>
<dbReference type="PANTHER" id="PTHR11795">
    <property type="entry name" value="BRANCHED-CHAIN AMINO ACID TRANSPORT SYSTEM PERMEASE PROTEIN LIVH"/>
    <property type="match status" value="1"/>
</dbReference>
<evidence type="ECO:0000256" key="7">
    <source>
        <dbReference type="ARBA" id="ARBA00023136"/>
    </source>
</evidence>
<reference evidence="10 11" key="1">
    <citation type="submission" date="2024-03" db="EMBL/GenBank/DDBJ databases">
        <title>A Dehalogenimonas Isolated from Estuarine Sediments Dihaloeliminates Chlorinated Alkanes.</title>
        <authorList>
            <person name="Yang Y."/>
            <person name="Wang H."/>
        </authorList>
    </citation>
    <scope>NUCLEOTIDE SEQUENCE [LARGE SCALE GENOMIC DNA]</scope>
    <source>
        <strain evidence="10 11">W</strain>
    </source>
</reference>
<dbReference type="Proteomes" id="UP001375370">
    <property type="component" value="Chromosome"/>
</dbReference>
<dbReference type="PANTHER" id="PTHR11795:SF451">
    <property type="entry name" value="ABC TRANSPORTER PERMEASE PROTEIN"/>
    <property type="match status" value="1"/>
</dbReference>
<keyword evidence="7 9" id="KW-0472">Membrane</keyword>
<evidence type="ECO:0000256" key="8">
    <source>
        <dbReference type="ARBA" id="ARBA00037998"/>
    </source>
</evidence>
<feature type="transmembrane region" description="Helical" evidence="9">
    <location>
        <begin position="7"/>
        <end position="29"/>
    </location>
</feature>
<evidence type="ECO:0000256" key="5">
    <source>
        <dbReference type="ARBA" id="ARBA00022970"/>
    </source>
</evidence>
<feature type="transmembrane region" description="Helical" evidence="9">
    <location>
        <begin position="268"/>
        <end position="286"/>
    </location>
</feature>
<evidence type="ECO:0000256" key="2">
    <source>
        <dbReference type="ARBA" id="ARBA00022448"/>
    </source>
</evidence>
<dbReference type="InterPro" id="IPR052157">
    <property type="entry name" value="BCAA_transport_permease"/>
</dbReference>
<feature type="transmembrane region" description="Helical" evidence="9">
    <location>
        <begin position="91"/>
        <end position="114"/>
    </location>
</feature>
<evidence type="ECO:0000256" key="3">
    <source>
        <dbReference type="ARBA" id="ARBA00022475"/>
    </source>
</evidence>